<evidence type="ECO:0000313" key="2">
    <source>
        <dbReference type="EMBL" id="KAG9444783.1"/>
    </source>
</evidence>
<dbReference type="AlphaFoldDB" id="A0AAV7EC19"/>
<dbReference type="Proteomes" id="UP000825729">
    <property type="component" value="Unassembled WGS sequence"/>
</dbReference>
<name>A0AAV7EC19_ARIFI</name>
<keyword evidence="3" id="KW-1185">Reference proteome</keyword>
<evidence type="ECO:0000256" key="1">
    <source>
        <dbReference type="SAM" id="MobiDB-lite"/>
    </source>
</evidence>
<feature type="region of interest" description="Disordered" evidence="1">
    <location>
        <begin position="1"/>
        <end position="58"/>
    </location>
</feature>
<evidence type="ECO:0000313" key="3">
    <source>
        <dbReference type="Proteomes" id="UP000825729"/>
    </source>
</evidence>
<proteinExistence type="predicted"/>
<sequence length="71" mass="8183">MGRCPHVSPYGDWRSSRHRHLSADLARSQKYREMPLKRPRHTEPFHPSKDTSGDRDAGLEVVENSIELSDV</sequence>
<accession>A0AAV7EC19</accession>
<feature type="compositionally biased region" description="Basic and acidic residues" evidence="1">
    <location>
        <begin position="30"/>
        <end position="58"/>
    </location>
</feature>
<comment type="caution">
    <text evidence="2">The sequence shown here is derived from an EMBL/GenBank/DDBJ whole genome shotgun (WGS) entry which is preliminary data.</text>
</comment>
<organism evidence="2 3">
    <name type="scientific">Aristolochia fimbriata</name>
    <name type="common">White veined hardy Dutchman's pipe vine</name>
    <dbReference type="NCBI Taxonomy" id="158543"/>
    <lineage>
        <taxon>Eukaryota</taxon>
        <taxon>Viridiplantae</taxon>
        <taxon>Streptophyta</taxon>
        <taxon>Embryophyta</taxon>
        <taxon>Tracheophyta</taxon>
        <taxon>Spermatophyta</taxon>
        <taxon>Magnoliopsida</taxon>
        <taxon>Magnoliidae</taxon>
        <taxon>Piperales</taxon>
        <taxon>Aristolochiaceae</taxon>
        <taxon>Aristolochia</taxon>
    </lineage>
</organism>
<reference evidence="2 3" key="1">
    <citation type="submission" date="2021-07" db="EMBL/GenBank/DDBJ databases">
        <title>The Aristolochia fimbriata genome: insights into angiosperm evolution, floral development and chemical biosynthesis.</title>
        <authorList>
            <person name="Jiao Y."/>
        </authorList>
    </citation>
    <scope>NUCLEOTIDE SEQUENCE [LARGE SCALE GENOMIC DNA]</scope>
    <source>
        <strain evidence="2">IBCAS-2021</strain>
        <tissue evidence="2">Leaf</tissue>
    </source>
</reference>
<gene>
    <name evidence="2" type="ORF">H6P81_016123</name>
</gene>
<protein>
    <submittedName>
        <fullName evidence="2">Uncharacterized protein</fullName>
    </submittedName>
</protein>
<dbReference type="EMBL" id="JAINDJ010000006">
    <property type="protein sequence ID" value="KAG9444783.1"/>
    <property type="molecule type" value="Genomic_DNA"/>
</dbReference>